<dbReference type="Proteomes" id="UP001158576">
    <property type="component" value="Chromosome 1"/>
</dbReference>
<feature type="compositionally biased region" description="Low complexity" evidence="1">
    <location>
        <begin position="104"/>
        <end position="118"/>
    </location>
</feature>
<evidence type="ECO:0000313" key="3">
    <source>
        <dbReference type="Proteomes" id="UP001158576"/>
    </source>
</evidence>
<feature type="compositionally biased region" description="Basic and acidic residues" evidence="1">
    <location>
        <begin position="94"/>
        <end position="103"/>
    </location>
</feature>
<accession>A0ABN7SJK0</accession>
<gene>
    <name evidence="2" type="ORF">OKIOD_LOCUS9108</name>
</gene>
<dbReference type="EMBL" id="OU015566">
    <property type="protein sequence ID" value="CAG5102529.1"/>
    <property type="molecule type" value="Genomic_DNA"/>
</dbReference>
<keyword evidence="3" id="KW-1185">Reference proteome</keyword>
<evidence type="ECO:0000256" key="1">
    <source>
        <dbReference type="SAM" id="MobiDB-lite"/>
    </source>
</evidence>
<evidence type="ECO:0000313" key="2">
    <source>
        <dbReference type="EMBL" id="CAG5102529.1"/>
    </source>
</evidence>
<organism evidence="2 3">
    <name type="scientific">Oikopleura dioica</name>
    <name type="common">Tunicate</name>
    <dbReference type="NCBI Taxonomy" id="34765"/>
    <lineage>
        <taxon>Eukaryota</taxon>
        <taxon>Metazoa</taxon>
        <taxon>Chordata</taxon>
        <taxon>Tunicata</taxon>
        <taxon>Appendicularia</taxon>
        <taxon>Copelata</taxon>
        <taxon>Oikopleuridae</taxon>
        <taxon>Oikopleura</taxon>
    </lineage>
</organism>
<reference evidence="2 3" key="1">
    <citation type="submission" date="2021-04" db="EMBL/GenBank/DDBJ databases">
        <authorList>
            <person name="Bliznina A."/>
        </authorList>
    </citation>
    <scope>NUCLEOTIDE SEQUENCE [LARGE SCALE GENOMIC DNA]</scope>
</reference>
<feature type="compositionally biased region" description="Low complexity" evidence="1">
    <location>
        <begin position="67"/>
        <end position="79"/>
    </location>
</feature>
<feature type="region of interest" description="Disordered" evidence="1">
    <location>
        <begin position="58"/>
        <end position="118"/>
    </location>
</feature>
<name>A0ABN7SJK0_OIKDI</name>
<sequence length="181" mass="20106">MHDTMSHMVLAMVQMEKSFSGNLLDKTSVLKSKLDNLVGIIEEENKSSKFKELVESARKQKADENEQITTTTTAETTTLENEESVTSAVFELPEMTRFEKEKQTTTPISETTTATKTETTTVIPFEEPEIVTPTKNPPAAPATIGILTRTMPRIEEKNSTDQPKMTSKLFEMDVSLSSVIG</sequence>
<protein>
    <submittedName>
        <fullName evidence="2">Oidioi.mRNA.OKI2018_I69.chr1.g343.t1.cds</fullName>
    </submittedName>
</protein>
<proteinExistence type="predicted"/>